<dbReference type="Proteomes" id="UP001174909">
    <property type="component" value="Unassembled WGS sequence"/>
</dbReference>
<dbReference type="PANTHER" id="PTHR47561:SF1">
    <property type="entry name" value="POLYSACCHARIDE DEACETYLASE FAMILY PROTEIN (AFU_ORTHOLOGUE AFUA_6G05030)"/>
    <property type="match status" value="1"/>
</dbReference>
<dbReference type="GO" id="GO:0016810">
    <property type="term" value="F:hydrolase activity, acting on carbon-nitrogen (but not peptide) bonds"/>
    <property type="evidence" value="ECO:0007669"/>
    <property type="project" value="InterPro"/>
</dbReference>
<dbReference type="InterPro" id="IPR049054">
    <property type="entry name" value="CN_hydtase_beta-like_N"/>
</dbReference>
<organism evidence="2 3">
    <name type="scientific">Geodia barretti</name>
    <name type="common">Barrett's horny sponge</name>
    <dbReference type="NCBI Taxonomy" id="519541"/>
    <lineage>
        <taxon>Eukaryota</taxon>
        <taxon>Metazoa</taxon>
        <taxon>Porifera</taxon>
        <taxon>Demospongiae</taxon>
        <taxon>Heteroscleromorpha</taxon>
        <taxon>Tetractinellida</taxon>
        <taxon>Astrophorina</taxon>
        <taxon>Geodiidae</taxon>
        <taxon>Geodia</taxon>
    </lineage>
</organism>
<dbReference type="Gene3D" id="1.10.472.20">
    <property type="entry name" value="Nitrile hydratase, beta subunit"/>
    <property type="match status" value="1"/>
</dbReference>
<reference evidence="2" key="1">
    <citation type="submission" date="2023-03" db="EMBL/GenBank/DDBJ databases">
        <authorList>
            <person name="Steffen K."/>
            <person name="Cardenas P."/>
        </authorList>
    </citation>
    <scope>NUCLEOTIDE SEQUENCE</scope>
</reference>
<dbReference type="AlphaFoldDB" id="A0AA35WF63"/>
<sequence>MAGIWPDDIRCVALITFDVDGITSWLNRNPDFINYPSLLSMAEYGPSVATPRILDMLDAQGIPGSFYIPGYVAETHPDLVREIAGRGHEVAHHGYIHEPPATMTPDKEEEVLIKGIGILGELTGEAPVGYRSPSWELSPVSLDLLAKHNFQYDSSLMGDDAPYFVQGGDPPRNLVELPIHWLLDDAPHFAYAPSANRLGPMRNPDEVFESWAAEFRGIYRYGRCFNLTMHPQYIGRPGRLLMLERLIEYIKTFPGSGPAAHDRGGWPDDTAIDRSEHEYTDWERRVDAVHQVLGQQGIRTTDEMRRAIESLPPELYEALSYYEKWTAALEILLIEKGILTADEIDAKTAVLREQGL</sequence>
<dbReference type="PROSITE" id="PS51677">
    <property type="entry name" value="NODB"/>
    <property type="match status" value="1"/>
</dbReference>
<dbReference type="InterPro" id="IPR002509">
    <property type="entry name" value="NODB_dom"/>
</dbReference>
<dbReference type="PANTHER" id="PTHR47561">
    <property type="entry name" value="POLYSACCHARIDE DEACETYLASE FAMILY PROTEIN (AFU_ORTHOLOGUE AFUA_6G05030)"/>
    <property type="match status" value="1"/>
</dbReference>
<comment type="caution">
    <text evidence="2">The sequence shown here is derived from an EMBL/GenBank/DDBJ whole genome shotgun (WGS) entry which is preliminary data.</text>
</comment>
<feature type="domain" description="NodB homology" evidence="1">
    <location>
        <begin position="36"/>
        <end position="261"/>
    </location>
</feature>
<dbReference type="CDD" id="cd10938">
    <property type="entry name" value="CE4_HpPgdA_like"/>
    <property type="match status" value="1"/>
</dbReference>
<dbReference type="Pfam" id="PF01522">
    <property type="entry name" value="Polysacc_deac_1"/>
    <property type="match status" value="1"/>
</dbReference>
<dbReference type="Gene3D" id="3.20.20.370">
    <property type="entry name" value="Glycoside hydrolase/deacetylase"/>
    <property type="match status" value="1"/>
</dbReference>
<dbReference type="InterPro" id="IPR008990">
    <property type="entry name" value="Elect_transpt_acc-like_dom_sf"/>
</dbReference>
<evidence type="ECO:0000313" key="2">
    <source>
        <dbReference type="EMBL" id="CAI8018174.1"/>
    </source>
</evidence>
<dbReference type="SUPFAM" id="SSF50090">
    <property type="entry name" value="Electron transport accessory proteins"/>
    <property type="match status" value="1"/>
</dbReference>
<dbReference type="GO" id="GO:0005975">
    <property type="term" value="P:carbohydrate metabolic process"/>
    <property type="evidence" value="ECO:0007669"/>
    <property type="project" value="InterPro"/>
</dbReference>
<dbReference type="InterPro" id="IPR011330">
    <property type="entry name" value="Glyco_hydro/deAcase_b/a-brl"/>
</dbReference>
<proteinExistence type="predicted"/>
<dbReference type="InterPro" id="IPR042262">
    <property type="entry name" value="CN_hydtase_beta_C"/>
</dbReference>
<protein>
    <submittedName>
        <fullName evidence="2">Peptidoglycan deacetylase</fullName>
    </submittedName>
</protein>
<dbReference type="Pfam" id="PF21006">
    <property type="entry name" value="NHase_beta_N"/>
    <property type="match status" value="1"/>
</dbReference>
<evidence type="ECO:0000313" key="3">
    <source>
        <dbReference type="Proteomes" id="UP001174909"/>
    </source>
</evidence>
<gene>
    <name evidence="2" type="ORF">GBAR_LOCUS10990</name>
</gene>
<name>A0AA35WF63_GEOBA</name>
<dbReference type="SUPFAM" id="SSF88713">
    <property type="entry name" value="Glycoside hydrolase/deacetylase"/>
    <property type="match status" value="1"/>
</dbReference>
<keyword evidence="3" id="KW-1185">Reference proteome</keyword>
<accession>A0AA35WF63</accession>
<evidence type="ECO:0000259" key="1">
    <source>
        <dbReference type="PROSITE" id="PS51677"/>
    </source>
</evidence>
<dbReference type="InterPro" id="IPR037950">
    <property type="entry name" value="PgdA-like"/>
</dbReference>
<dbReference type="EMBL" id="CASHTH010001687">
    <property type="protein sequence ID" value="CAI8018174.1"/>
    <property type="molecule type" value="Genomic_DNA"/>
</dbReference>